<name>A0A383BD48_9ZZZZ</name>
<feature type="non-terminal residue" evidence="2">
    <location>
        <position position="42"/>
    </location>
</feature>
<sequence length="42" mass="5066">MRAHEIWTMKHLATLLYTRLSGLIFVLSLLYFAYFFLTLNEQ</sequence>
<evidence type="ECO:0000313" key="2">
    <source>
        <dbReference type="EMBL" id="SVE18047.1"/>
    </source>
</evidence>
<evidence type="ECO:0000256" key="1">
    <source>
        <dbReference type="SAM" id="Phobius"/>
    </source>
</evidence>
<protein>
    <submittedName>
        <fullName evidence="2">Uncharacterized protein</fullName>
    </submittedName>
</protein>
<keyword evidence="1" id="KW-1133">Transmembrane helix</keyword>
<dbReference type="EMBL" id="UINC01199556">
    <property type="protein sequence ID" value="SVE18047.1"/>
    <property type="molecule type" value="Genomic_DNA"/>
</dbReference>
<dbReference type="AlphaFoldDB" id="A0A383BD48"/>
<keyword evidence="1" id="KW-0812">Transmembrane</keyword>
<gene>
    <name evidence="2" type="ORF">METZ01_LOCUS470901</name>
</gene>
<keyword evidence="1" id="KW-0472">Membrane</keyword>
<feature type="transmembrane region" description="Helical" evidence="1">
    <location>
        <begin position="12"/>
        <end position="37"/>
    </location>
</feature>
<proteinExistence type="predicted"/>
<organism evidence="2">
    <name type="scientific">marine metagenome</name>
    <dbReference type="NCBI Taxonomy" id="408172"/>
    <lineage>
        <taxon>unclassified sequences</taxon>
        <taxon>metagenomes</taxon>
        <taxon>ecological metagenomes</taxon>
    </lineage>
</organism>
<reference evidence="2" key="1">
    <citation type="submission" date="2018-05" db="EMBL/GenBank/DDBJ databases">
        <authorList>
            <person name="Lanie J.A."/>
            <person name="Ng W.-L."/>
            <person name="Kazmierczak K.M."/>
            <person name="Andrzejewski T.M."/>
            <person name="Davidsen T.M."/>
            <person name="Wayne K.J."/>
            <person name="Tettelin H."/>
            <person name="Glass J.I."/>
            <person name="Rusch D."/>
            <person name="Podicherti R."/>
            <person name="Tsui H.-C.T."/>
            <person name="Winkler M.E."/>
        </authorList>
    </citation>
    <scope>NUCLEOTIDE SEQUENCE</scope>
</reference>
<accession>A0A383BD48</accession>